<dbReference type="InterPro" id="IPR006771">
    <property type="entry name" value="CetA-like"/>
</dbReference>
<proteinExistence type="predicted"/>
<feature type="signal peptide" evidence="2">
    <location>
        <begin position="1"/>
        <end position="21"/>
    </location>
</feature>
<feature type="compositionally biased region" description="Polar residues" evidence="1">
    <location>
        <begin position="53"/>
        <end position="63"/>
    </location>
</feature>
<keyword evidence="2" id="KW-0732">Signal</keyword>
<reference evidence="3 4" key="1">
    <citation type="journal article" date="2023" name="Plant Dis.">
        <title>First Report of Diplodia intermedia Causing Canker and Dieback Diseases on Apple Trees in Canada.</title>
        <authorList>
            <person name="Ellouze W."/>
            <person name="Ilyukhin E."/>
            <person name="Sulman M."/>
            <person name="Ali S."/>
        </authorList>
    </citation>
    <scope>NUCLEOTIDE SEQUENCE [LARGE SCALE GENOMIC DNA]</scope>
    <source>
        <strain evidence="3 4">M45-28</strain>
    </source>
</reference>
<feature type="compositionally biased region" description="Acidic residues" evidence="1">
    <location>
        <begin position="231"/>
        <end position="250"/>
    </location>
</feature>
<feature type="region of interest" description="Disordered" evidence="1">
    <location>
        <begin position="49"/>
        <end position="76"/>
    </location>
</feature>
<evidence type="ECO:0000256" key="2">
    <source>
        <dbReference type="SAM" id="SignalP"/>
    </source>
</evidence>
<protein>
    <submittedName>
        <fullName evidence="3">Uncharacterized protein</fullName>
    </submittedName>
</protein>
<feature type="compositionally biased region" description="Acidic residues" evidence="1">
    <location>
        <begin position="262"/>
        <end position="271"/>
    </location>
</feature>
<dbReference type="EMBL" id="JAKEKT020000004">
    <property type="protein sequence ID" value="KAL1650323.1"/>
    <property type="molecule type" value="Genomic_DNA"/>
</dbReference>
<accession>A0ABR3U3I8</accession>
<feature type="region of interest" description="Disordered" evidence="1">
    <location>
        <begin position="218"/>
        <end position="271"/>
    </location>
</feature>
<sequence>MKYATRLAAVAVFGLSSFARADRDIEGATGSVEVINYCKEPVYLRSVGDQDPGETTLQPNGQWSEKYKTKDQGGGPSIKIRTEGTDILQFEYKASGTEVWYDLSYVNCWNQATHSGERCPFSNNAFVVESPGLHIPCKTGESCPYIYHCPHDDHPGTGVSTIAGHPVLVMQEPTENLRLHLCPCEDGADSSACELAHAPGPQFDETRVLGMERYNVCPDGSGNDLPTSEYDISESDISESDTSESDDSWEYEYREAPSEQQWEQEWEQEWE</sequence>
<organism evidence="3 4">
    <name type="scientific">Diplodia intermedia</name>
    <dbReference type="NCBI Taxonomy" id="856260"/>
    <lineage>
        <taxon>Eukaryota</taxon>
        <taxon>Fungi</taxon>
        <taxon>Dikarya</taxon>
        <taxon>Ascomycota</taxon>
        <taxon>Pezizomycotina</taxon>
        <taxon>Dothideomycetes</taxon>
        <taxon>Dothideomycetes incertae sedis</taxon>
        <taxon>Botryosphaeriales</taxon>
        <taxon>Botryosphaeriaceae</taxon>
        <taxon>Diplodia</taxon>
    </lineage>
</organism>
<dbReference type="PANTHER" id="PTHR36195:SF6">
    <property type="entry name" value="SECRETED THAUMATIN-LIKE PROTEIN CALA"/>
    <property type="match status" value="1"/>
</dbReference>
<dbReference type="PANTHER" id="PTHR36195">
    <property type="entry name" value="DOMAIN PROTEIN, PUTATIVE (AFU_ORTHOLOGUE AFUA_5G01990)-RELATED-RELATED"/>
    <property type="match status" value="1"/>
</dbReference>
<dbReference type="Pfam" id="PF04681">
    <property type="entry name" value="Bys1"/>
    <property type="match status" value="1"/>
</dbReference>
<name>A0ABR3U3I8_9PEZI</name>
<comment type="caution">
    <text evidence="3">The sequence shown here is derived from an EMBL/GenBank/DDBJ whole genome shotgun (WGS) entry which is preliminary data.</text>
</comment>
<feature type="chain" id="PRO_5046695812" evidence="2">
    <location>
        <begin position="22"/>
        <end position="271"/>
    </location>
</feature>
<evidence type="ECO:0000313" key="4">
    <source>
        <dbReference type="Proteomes" id="UP001521184"/>
    </source>
</evidence>
<evidence type="ECO:0000256" key="1">
    <source>
        <dbReference type="SAM" id="MobiDB-lite"/>
    </source>
</evidence>
<gene>
    <name evidence="3" type="ORF">SLS58_001139</name>
</gene>
<keyword evidence="4" id="KW-1185">Reference proteome</keyword>
<evidence type="ECO:0000313" key="3">
    <source>
        <dbReference type="EMBL" id="KAL1650323.1"/>
    </source>
</evidence>
<dbReference type="Proteomes" id="UP001521184">
    <property type="component" value="Unassembled WGS sequence"/>
</dbReference>